<dbReference type="AlphaFoldDB" id="A0A915EW41"/>
<evidence type="ECO:0000256" key="5">
    <source>
        <dbReference type="ARBA" id="ARBA00022771"/>
    </source>
</evidence>
<keyword evidence="3" id="KW-0235">DNA replication</keyword>
<evidence type="ECO:0000256" key="1">
    <source>
        <dbReference type="ARBA" id="ARBA00004123"/>
    </source>
</evidence>
<evidence type="ECO:0000256" key="8">
    <source>
        <dbReference type="SAM" id="MobiDB-lite"/>
    </source>
</evidence>
<feature type="domain" description="MCM10 OB-fold" evidence="10">
    <location>
        <begin position="89"/>
        <end position="169"/>
    </location>
</feature>
<evidence type="ECO:0000256" key="3">
    <source>
        <dbReference type="ARBA" id="ARBA00022705"/>
    </source>
</evidence>
<evidence type="ECO:0000313" key="12">
    <source>
        <dbReference type="WBParaSite" id="jg9859.2"/>
    </source>
</evidence>
<dbReference type="Proteomes" id="UP000887574">
    <property type="component" value="Unplaced"/>
</dbReference>
<dbReference type="InterPro" id="IPR055065">
    <property type="entry name" value="OB_MCM10"/>
</dbReference>
<keyword evidence="6" id="KW-0862">Zinc</keyword>
<keyword evidence="11" id="KW-1185">Reference proteome</keyword>
<dbReference type="GO" id="GO:0008270">
    <property type="term" value="F:zinc ion binding"/>
    <property type="evidence" value="ECO:0007669"/>
    <property type="project" value="UniProtKB-KW"/>
</dbReference>
<keyword evidence="7" id="KW-0539">Nucleus</keyword>
<feature type="compositionally biased region" description="Basic and acidic residues" evidence="8">
    <location>
        <begin position="427"/>
        <end position="443"/>
    </location>
</feature>
<name>A0A915EW41_9BILA</name>
<sequence length="454" mass="49900">MEEDKLNALVSAFEENDEDSDDDGPLLKISVPSSANSQDMKHPGSSLDQMHSTVSSQSSTCLSLQSSAPPKSQVQSQYGNRDVFDPDFGIRVTNPKIGLSTSNNYCYGMRKIKVSQIRTASITSGEWATMAVIVGKTECRKSSKNNEYCIWRVADLINPQAEPCKVLLFETPADSQAISLKVFKAVQVLEIGYCPDFGHCKGIKPNGETCSNYVNSSKSDYCTYHIRNAAKRLSANRGTFSQLSSVMPKKLRAKETLPEASLGLVTVDRGASKKFEESSPVLKSRPKPYTLGKKNATNSVENLTPKVVSNKPQHPRLVSSSQPAPKSLKEFIKQNINQPKLASRAEIGGLINLASPEKKTMRQLSEEMKIKRAVAILKNSTSINSLTPPTSIAKRKSVIDTDKQAAARGLLGGTFSNSEILAMLDKKSRHENEATEEDRERETNILTIGQQKRR</sequence>
<evidence type="ECO:0000256" key="2">
    <source>
        <dbReference type="ARBA" id="ARBA00009679"/>
    </source>
</evidence>
<dbReference type="InterPro" id="IPR015408">
    <property type="entry name" value="Znf_Mcm10/DnaG"/>
</dbReference>
<dbReference type="PANTHER" id="PTHR13454:SF11">
    <property type="entry name" value="PROTEIN MCM10 HOMOLOG"/>
    <property type="match status" value="1"/>
</dbReference>
<evidence type="ECO:0000259" key="10">
    <source>
        <dbReference type="Pfam" id="PF22379"/>
    </source>
</evidence>
<protein>
    <submittedName>
        <fullName evidence="12">Zinc finger Mcm10/DnaG-type domain-containing protein</fullName>
    </submittedName>
</protein>
<evidence type="ECO:0000259" key="9">
    <source>
        <dbReference type="Pfam" id="PF09329"/>
    </source>
</evidence>
<feature type="domain" description="Zinc finger Mcm10/DnaG-type" evidence="9">
    <location>
        <begin position="192"/>
        <end position="237"/>
    </location>
</feature>
<feature type="region of interest" description="Disordered" evidence="8">
    <location>
        <begin position="1"/>
        <end position="79"/>
    </location>
</feature>
<dbReference type="Gene3D" id="2.40.50.140">
    <property type="entry name" value="Nucleic acid-binding proteins"/>
    <property type="match status" value="2"/>
</dbReference>
<dbReference type="GO" id="GO:0006270">
    <property type="term" value="P:DNA replication initiation"/>
    <property type="evidence" value="ECO:0007669"/>
    <property type="project" value="InterPro"/>
</dbReference>
<dbReference type="InterPro" id="IPR040184">
    <property type="entry name" value="Mcm10"/>
</dbReference>
<dbReference type="Pfam" id="PF09329">
    <property type="entry name" value="zf-primase"/>
    <property type="match status" value="1"/>
</dbReference>
<dbReference type="Pfam" id="PF22379">
    <property type="entry name" value="OB_MCM10"/>
    <property type="match status" value="1"/>
</dbReference>
<comment type="similarity">
    <text evidence="2">Belongs to the MCM10 family.</text>
</comment>
<feature type="compositionally biased region" description="Acidic residues" evidence="8">
    <location>
        <begin position="14"/>
        <end position="24"/>
    </location>
</feature>
<accession>A0A915EW41</accession>
<dbReference type="WBParaSite" id="jg9859.2">
    <property type="protein sequence ID" value="jg9859.2"/>
    <property type="gene ID" value="jg9859"/>
</dbReference>
<organism evidence="11 12">
    <name type="scientific">Ditylenchus dipsaci</name>
    <dbReference type="NCBI Taxonomy" id="166011"/>
    <lineage>
        <taxon>Eukaryota</taxon>
        <taxon>Metazoa</taxon>
        <taxon>Ecdysozoa</taxon>
        <taxon>Nematoda</taxon>
        <taxon>Chromadorea</taxon>
        <taxon>Rhabditida</taxon>
        <taxon>Tylenchina</taxon>
        <taxon>Tylenchomorpha</taxon>
        <taxon>Sphaerularioidea</taxon>
        <taxon>Anguinidae</taxon>
        <taxon>Anguininae</taxon>
        <taxon>Ditylenchus</taxon>
    </lineage>
</organism>
<comment type="subcellular location">
    <subcellularLocation>
        <location evidence="1">Nucleus</location>
    </subcellularLocation>
</comment>
<keyword evidence="5" id="KW-0863">Zinc-finger</keyword>
<reference evidence="12" key="1">
    <citation type="submission" date="2022-11" db="UniProtKB">
        <authorList>
            <consortium name="WormBaseParasite"/>
        </authorList>
    </citation>
    <scope>IDENTIFICATION</scope>
</reference>
<keyword evidence="4" id="KW-0479">Metal-binding</keyword>
<evidence type="ECO:0000256" key="4">
    <source>
        <dbReference type="ARBA" id="ARBA00022723"/>
    </source>
</evidence>
<dbReference type="GO" id="GO:0043596">
    <property type="term" value="C:nuclear replication fork"/>
    <property type="evidence" value="ECO:0007669"/>
    <property type="project" value="TreeGrafter"/>
</dbReference>
<feature type="region of interest" description="Disordered" evidence="8">
    <location>
        <begin position="275"/>
        <end position="299"/>
    </location>
</feature>
<proteinExistence type="inferred from homology"/>
<dbReference type="GO" id="GO:0003697">
    <property type="term" value="F:single-stranded DNA binding"/>
    <property type="evidence" value="ECO:0007669"/>
    <property type="project" value="InterPro"/>
</dbReference>
<feature type="compositionally biased region" description="Polar residues" evidence="8">
    <location>
        <begin position="445"/>
        <end position="454"/>
    </location>
</feature>
<evidence type="ECO:0000313" key="11">
    <source>
        <dbReference type="Proteomes" id="UP000887574"/>
    </source>
</evidence>
<dbReference type="InterPro" id="IPR012340">
    <property type="entry name" value="NA-bd_OB-fold"/>
</dbReference>
<feature type="compositionally biased region" description="Polar residues" evidence="8">
    <location>
        <begin position="68"/>
        <end position="79"/>
    </location>
</feature>
<evidence type="ECO:0000256" key="6">
    <source>
        <dbReference type="ARBA" id="ARBA00022833"/>
    </source>
</evidence>
<feature type="region of interest" description="Disordered" evidence="8">
    <location>
        <begin position="427"/>
        <end position="454"/>
    </location>
</feature>
<dbReference type="PANTHER" id="PTHR13454">
    <property type="entry name" value="PROTEIN MCM10 HOMOLOG"/>
    <property type="match status" value="1"/>
</dbReference>
<feature type="compositionally biased region" description="Low complexity" evidence="8">
    <location>
        <begin position="52"/>
        <end position="67"/>
    </location>
</feature>
<evidence type="ECO:0000256" key="7">
    <source>
        <dbReference type="ARBA" id="ARBA00023242"/>
    </source>
</evidence>
<dbReference type="GO" id="GO:0003688">
    <property type="term" value="F:DNA replication origin binding"/>
    <property type="evidence" value="ECO:0007669"/>
    <property type="project" value="TreeGrafter"/>
</dbReference>